<keyword evidence="4" id="KW-1185">Reference proteome</keyword>
<organism evidence="3 4">
    <name type="scientific">Actinidia rufa</name>
    <dbReference type="NCBI Taxonomy" id="165716"/>
    <lineage>
        <taxon>Eukaryota</taxon>
        <taxon>Viridiplantae</taxon>
        <taxon>Streptophyta</taxon>
        <taxon>Embryophyta</taxon>
        <taxon>Tracheophyta</taxon>
        <taxon>Spermatophyta</taxon>
        <taxon>Magnoliopsida</taxon>
        <taxon>eudicotyledons</taxon>
        <taxon>Gunneridae</taxon>
        <taxon>Pentapetalae</taxon>
        <taxon>asterids</taxon>
        <taxon>Ericales</taxon>
        <taxon>Actinidiaceae</taxon>
        <taxon>Actinidia</taxon>
    </lineage>
</organism>
<evidence type="ECO:0000313" key="3">
    <source>
        <dbReference type="EMBL" id="GFY87608.1"/>
    </source>
</evidence>
<dbReference type="AlphaFoldDB" id="A0A7J0EMB7"/>
<reference evidence="3 4" key="1">
    <citation type="submission" date="2019-07" db="EMBL/GenBank/DDBJ databases">
        <title>De Novo Assembly of kiwifruit Actinidia rufa.</title>
        <authorList>
            <person name="Sugita-Konishi S."/>
            <person name="Sato K."/>
            <person name="Mori E."/>
            <person name="Abe Y."/>
            <person name="Kisaki G."/>
            <person name="Hamano K."/>
            <person name="Suezawa K."/>
            <person name="Otani M."/>
            <person name="Fukuda T."/>
            <person name="Manabe T."/>
            <person name="Gomi K."/>
            <person name="Tabuchi M."/>
            <person name="Akimitsu K."/>
            <person name="Kataoka I."/>
        </authorList>
    </citation>
    <scope>NUCLEOTIDE SEQUENCE [LARGE SCALE GENOMIC DNA]</scope>
    <source>
        <strain evidence="4">cv. Fuchu</strain>
    </source>
</reference>
<accession>A0A7J0EMB7</accession>
<feature type="compositionally biased region" description="Basic and acidic residues" evidence="2">
    <location>
        <begin position="237"/>
        <end position="248"/>
    </location>
</feature>
<feature type="coiled-coil region" evidence="1">
    <location>
        <begin position="311"/>
        <end position="359"/>
    </location>
</feature>
<comment type="caution">
    <text evidence="3">The sequence shown here is derived from an EMBL/GenBank/DDBJ whole genome shotgun (WGS) entry which is preliminary data.</text>
</comment>
<sequence length="402" mass="44520">MESLSHLILMSKGETETCEVKTGRGEMDSRGALAISVVRQLWRARRPGKIGNNPLMVMTRSPLALAACSPLVLVTVRTFGTLLLGAPRWNTSSINRGNCLVLTWMCNDGDLPEASPLKDNPSCHGGNPEARPGKNLLKGFPNNVKGWKKRFFFVLGDALEFFPRMSPGEGIPSSSKVMGHPRSSWPRLPKRLRKRRLPLRMQASTAVMATPTSKGIVIQEKRSRNNSHNSTLNKKGKVNDSKGKDAMPHPRRPNPTRGRAMWLGNRRHRGGFVHLAGQKFRSTQHRSIGYQVLPCPWPDHQNDFFFQLAYVDAAELEMVKAQNQAFKADNQLAALGEQAMKADAKLKDKLEAMAKLEAKLAHHDPNLGIDLVSMETDTNLAEEGEAAEVSEKGEENDGEIIP</sequence>
<evidence type="ECO:0000313" key="4">
    <source>
        <dbReference type="Proteomes" id="UP000585474"/>
    </source>
</evidence>
<gene>
    <name evidence="3" type="ORF">Acr_05g0012470</name>
</gene>
<dbReference type="EMBL" id="BJWL01000005">
    <property type="protein sequence ID" value="GFY87608.1"/>
    <property type="molecule type" value="Genomic_DNA"/>
</dbReference>
<feature type="region of interest" description="Disordered" evidence="2">
    <location>
        <begin position="380"/>
        <end position="402"/>
    </location>
</feature>
<keyword evidence="1" id="KW-0175">Coiled coil</keyword>
<protein>
    <submittedName>
        <fullName evidence="3">Uncharacterized protein</fullName>
    </submittedName>
</protein>
<evidence type="ECO:0000256" key="1">
    <source>
        <dbReference type="SAM" id="Coils"/>
    </source>
</evidence>
<proteinExistence type="predicted"/>
<name>A0A7J0EMB7_9ERIC</name>
<evidence type="ECO:0000256" key="2">
    <source>
        <dbReference type="SAM" id="MobiDB-lite"/>
    </source>
</evidence>
<feature type="region of interest" description="Disordered" evidence="2">
    <location>
        <begin position="218"/>
        <end position="261"/>
    </location>
</feature>
<dbReference type="Proteomes" id="UP000585474">
    <property type="component" value="Unassembled WGS sequence"/>
</dbReference>